<dbReference type="CDD" id="cd04458">
    <property type="entry name" value="CSP_CDS"/>
    <property type="match status" value="1"/>
</dbReference>
<dbReference type="GO" id="GO:0003676">
    <property type="term" value="F:nucleic acid binding"/>
    <property type="evidence" value="ECO:0007669"/>
    <property type="project" value="InterPro"/>
</dbReference>
<evidence type="ECO:0000313" key="2">
    <source>
        <dbReference type="EMBL" id="CAD9512220.1"/>
    </source>
</evidence>
<organism evidence="2">
    <name type="scientific">Alexandrium andersonii</name>
    <dbReference type="NCBI Taxonomy" id="327968"/>
    <lineage>
        <taxon>Eukaryota</taxon>
        <taxon>Sar</taxon>
        <taxon>Alveolata</taxon>
        <taxon>Dinophyceae</taxon>
        <taxon>Gonyaulacales</taxon>
        <taxon>Pyrocystaceae</taxon>
        <taxon>Alexandrium</taxon>
    </lineage>
</organism>
<sequence length="118" mass="12741">MQDFGGYDPGYGQLNFSQRGQSMGNMGASGGVEHGTVSAWHDDKGFGFILCDATQESLYVHRTGLAGGAEALREGDKVEFGRTQDSRDVERGKFRAANVRILSGGGGGRDRSRSPRRR</sequence>
<gene>
    <name evidence="2" type="ORF">AAND1436_LOCUS39611</name>
</gene>
<dbReference type="SMART" id="SM00357">
    <property type="entry name" value="CSP"/>
    <property type="match status" value="1"/>
</dbReference>
<dbReference type="PROSITE" id="PS51857">
    <property type="entry name" value="CSD_2"/>
    <property type="match status" value="1"/>
</dbReference>
<name>A0A7S2I904_9DINO</name>
<dbReference type="Gene3D" id="2.40.50.140">
    <property type="entry name" value="Nucleic acid-binding proteins"/>
    <property type="match status" value="1"/>
</dbReference>
<protein>
    <recommendedName>
        <fullName evidence="1">CSD domain-containing protein</fullName>
    </recommendedName>
</protein>
<dbReference type="Pfam" id="PF00313">
    <property type="entry name" value="CSD"/>
    <property type="match status" value="1"/>
</dbReference>
<dbReference type="InterPro" id="IPR012340">
    <property type="entry name" value="NA-bd_OB-fold"/>
</dbReference>
<feature type="domain" description="CSD" evidence="1">
    <location>
        <begin position="32"/>
        <end position="101"/>
    </location>
</feature>
<proteinExistence type="predicted"/>
<evidence type="ECO:0000259" key="1">
    <source>
        <dbReference type="PROSITE" id="PS51857"/>
    </source>
</evidence>
<dbReference type="PRINTS" id="PR00050">
    <property type="entry name" value="COLDSHOCK"/>
</dbReference>
<dbReference type="InterPro" id="IPR002059">
    <property type="entry name" value="CSP_DNA-bd"/>
</dbReference>
<dbReference type="SUPFAM" id="SSF50249">
    <property type="entry name" value="Nucleic acid-binding proteins"/>
    <property type="match status" value="1"/>
</dbReference>
<accession>A0A7S2I904</accession>
<reference evidence="2" key="1">
    <citation type="submission" date="2021-01" db="EMBL/GenBank/DDBJ databases">
        <authorList>
            <person name="Corre E."/>
            <person name="Pelletier E."/>
            <person name="Niang G."/>
            <person name="Scheremetjew M."/>
            <person name="Finn R."/>
            <person name="Kale V."/>
            <person name="Holt S."/>
            <person name="Cochrane G."/>
            <person name="Meng A."/>
            <person name="Brown T."/>
            <person name="Cohen L."/>
        </authorList>
    </citation>
    <scope>NUCLEOTIDE SEQUENCE</scope>
    <source>
        <strain evidence="2">CCMP2222</strain>
    </source>
</reference>
<dbReference type="InterPro" id="IPR011129">
    <property type="entry name" value="CSD"/>
</dbReference>
<dbReference type="AlphaFoldDB" id="A0A7S2I904"/>
<dbReference type="EMBL" id="HBGQ01082812">
    <property type="protein sequence ID" value="CAD9512220.1"/>
    <property type="molecule type" value="Transcribed_RNA"/>
</dbReference>